<evidence type="ECO:0000313" key="2">
    <source>
        <dbReference type="Proteomes" id="UP001172386"/>
    </source>
</evidence>
<organism evidence="1 2">
    <name type="scientific">Neophaeococcomyces mojaviensis</name>
    <dbReference type="NCBI Taxonomy" id="3383035"/>
    <lineage>
        <taxon>Eukaryota</taxon>
        <taxon>Fungi</taxon>
        <taxon>Dikarya</taxon>
        <taxon>Ascomycota</taxon>
        <taxon>Pezizomycotina</taxon>
        <taxon>Eurotiomycetes</taxon>
        <taxon>Chaetothyriomycetidae</taxon>
        <taxon>Chaetothyriales</taxon>
        <taxon>Chaetothyriales incertae sedis</taxon>
        <taxon>Neophaeococcomyces</taxon>
    </lineage>
</organism>
<reference evidence="1" key="1">
    <citation type="submission" date="2022-10" db="EMBL/GenBank/DDBJ databases">
        <title>Culturing micro-colonial fungi from biological soil crusts in the Mojave desert and describing Neophaeococcomyces mojavensis, and introducing the new genera and species Taxawa tesnikishii.</title>
        <authorList>
            <person name="Kurbessoian T."/>
            <person name="Stajich J.E."/>
        </authorList>
    </citation>
    <scope>NUCLEOTIDE SEQUENCE</scope>
    <source>
        <strain evidence="1">JES_112</strain>
    </source>
</reference>
<dbReference type="EMBL" id="JAPDRQ010000130">
    <property type="protein sequence ID" value="KAJ9654139.1"/>
    <property type="molecule type" value="Genomic_DNA"/>
</dbReference>
<protein>
    <submittedName>
        <fullName evidence="1">Uncharacterized protein</fullName>
    </submittedName>
</protein>
<accession>A0ACC3A1U6</accession>
<comment type="caution">
    <text evidence="1">The sequence shown here is derived from an EMBL/GenBank/DDBJ whole genome shotgun (WGS) entry which is preliminary data.</text>
</comment>
<sequence>MAYIIPVFPPSDYPRALVCGHYLEQLKDELDKREIEYNSDMFYQSCDLDYVLALSDTVDDAELYEWCKLWAQTFVRRYTYIDILVAKKPCYWEFIGIEDRMVQARIRYTGKNGACFDGNESFTRFQIKEWNMKHGYCKLWSANTKTTVEVQDVELFHFLANSGLIVLEKELGYEPSDVFQLEGSHS</sequence>
<gene>
    <name evidence="1" type="ORF">H2198_006758</name>
</gene>
<evidence type="ECO:0000313" key="1">
    <source>
        <dbReference type="EMBL" id="KAJ9654139.1"/>
    </source>
</evidence>
<keyword evidence="2" id="KW-1185">Reference proteome</keyword>
<proteinExistence type="predicted"/>
<dbReference type="Proteomes" id="UP001172386">
    <property type="component" value="Unassembled WGS sequence"/>
</dbReference>
<name>A0ACC3A1U6_9EURO</name>